<evidence type="ECO:0000259" key="7">
    <source>
        <dbReference type="PROSITE" id="PS51061"/>
    </source>
</evidence>
<dbReference type="Pfam" id="PF14804">
    <property type="entry name" value="Jag_N"/>
    <property type="match status" value="1"/>
</dbReference>
<dbReference type="EMBL" id="JAVDQG010000003">
    <property type="protein sequence ID" value="MDR6225369.1"/>
    <property type="molecule type" value="Genomic_DNA"/>
</dbReference>
<dbReference type="CDD" id="cd02414">
    <property type="entry name" value="KH-II_Jag"/>
    <property type="match status" value="1"/>
</dbReference>
<dbReference type="HAMAP" id="MF_00867">
    <property type="entry name" value="KhpB"/>
    <property type="match status" value="1"/>
</dbReference>
<gene>
    <name evidence="6" type="primary">khpB</name>
    <name evidence="6" type="synonym">eloR</name>
    <name evidence="8" type="ORF">JOE21_001367</name>
</gene>
<dbReference type="Gene3D" id="3.30.30.80">
    <property type="entry name" value="probable RNA-binding protein from clostridium symbiosum atcc 14940"/>
    <property type="match status" value="1"/>
</dbReference>
<dbReference type="InterPro" id="IPR038247">
    <property type="entry name" value="Jag_N_dom_sf"/>
</dbReference>
<dbReference type="PANTHER" id="PTHR35800">
    <property type="entry name" value="PROTEIN JAG"/>
    <property type="match status" value="1"/>
</dbReference>
<dbReference type="InterPro" id="IPR036867">
    <property type="entry name" value="R3H_dom_sf"/>
</dbReference>
<feature type="domain" description="R3H" evidence="7">
    <location>
        <begin position="141"/>
        <end position="207"/>
    </location>
</feature>
<proteinExistence type="inferred from homology"/>
<keyword evidence="4 6" id="KW-0143">Chaperone</keyword>
<comment type="subunit">
    <text evidence="6">Forms a complex with KhpA.</text>
</comment>
<keyword evidence="3 6" id="KW-0133">Cell shape</keyword>
<comment type="subcellular location">
    <subcellularLocation>
        <location evidence="6">Cytoplasm</location>
    </subcellularLocation>
</comment>
<dbReference type="Gene3D" id="3.30.1370.50">
    <property type="entry name" value="R3H-like domain"/>
    <property type="match status" value="1"/>
</dbReference>
<dbReference type="InterPro" id="IPR038008">
    <property type="entry name" value="Jag_KH"/>
</dbReference>
<reference evidence="8 9" key="1">
    <citation type="submission" date="2023-07" db="EMBL/GenBank/DDBJ databases">
        <title>Genomic Encyclopedia of Type Strains, Phase IV (KMG-IV): sequencing the most valuable type-strain genomes for metagenomic binning, comparative biology and taxonomic classification.</title>
        <authorList>
            <person name="Goeker M."/>
        </authorList>
    </citation>
    <scope>NUCLEOTIDE SEQUENCE [LARGE SCALE GENOMIC DNA]</scope>
    <source>
        <strain evidence="8 9">DSM 45903</strain>
    </source>
</reference>
<evidence type="ECO:0000313" key="8">
    <source>
        <dbReference type="EMBL" id="MDR6225369.1"/>
    </source>
</evidence>
<accession>A0ABU1IMI5</accession>
<keyword evidence="1 6" id="KW-0963">Cytoplasm</keyword>
<dbReference type="CDD" id="cd02644">
    <property type="entry name" value="R3H_jag"/>
    <property type="match status" value="1"/>
</dbReference>
<dbReference type="PROSITE" id="PS51061">
    <property type="entry name" value="R3H"/>
    <property type="match status" value="1"/>
</dbReference>
<evidence type="ECO:0000256" key="5">
    <source>
        <dbReference type="ARBA" id="ARBA00023316"/>
    </source>
</evidence>
<comment type="domain">
    <text evidence="6">Has an N-terminal Jag-N domain and 2 RNA-binding domains (KH and R3H).</text>
</comment>
<comment type="similarity">
    <text evidence="6">Belongs to the KhpB RNA-binding protein family.</text>
</comment>
<evidence type="ECO:0000313" key="9">
    <source>
        <dbReference type="Proteomes" id="UP001185012"/>
    </source>
</evidence>
<keyword evidence="2 6" id="KW-0694">RNA-binding</keyword>
<dbReference type="SMART" id="SM01245">
    <property type="entry name" value="Jag_N"/>
    <property type="match status" value="1"/>
</dbReference>
<dbReference type="NCBIfam" id="NF041568">
    <property type="entry name" value="Jag_EloR"/>
    <property type="match status" value="1"/>
</dbReference>
<dbReference type="InterPro" id="IPR034079">
    <property type="entry name" value="R3H_KhpB"/>
</dbReference>
<organism evidence="8 9">
    <name type="scientific">Desmospora profundinema</name>
    <dbReference type="NCBI Taxonomy" id="1571184"/>
    <lineage>
        <taxon>Bacteria</taxon>
        <taxon>Bacillati</taxon>
        <taxon>Bacillota</taxon>
        <taxon>Bacilli</taxon>
        <taxon>Bacillales</taxon>
        <taxon>Thermoactinomycetaceae</taxon>
        <taxon>Desmospora</taxon>
    </lineage>
</organism>
<keyword evidence="5 6" id="KW-0961">Cell wall biogenesis/degradation</keyword>
<feature type="region of interest" description="Jag_N domain" evidence="6">
    <location>
        <begin position="5"/>
        <end position="55"/>
    </location>
</feature>
<dbReference type="InterPro" id="IPR001374">
    <property type="entry name" value="R3H_dom"/>
</dbReference>
<dbReference type="Proteomes" id="UP001185012">
    <property type="component" value="Unassembled WGS sequence"/>
</dbReference>
<dbReference type="SMART" id="SM00393">
    <property type="entry name" value="R3H"/>
    <property type="match status" value="1"/>
</dbReference>
<evidence type="ECO:0000256" key="6">
    <source>
        <dbReference type="HAMAP-Rule" id="MF_00867"/>
    </source>
</evidence>
<name>A0ABU1IMI5_9BACL</name>
<dbReference type="RefSeq" id="WP_309863972.1">
    <property type="nucleotide sequence ID" value="NZ_JAVDQG010000003.1"/>
</dbReference>
<comment type="caution">
    <text evidence="8">The sequence shown here is derived from an EMBL/GenBank/DDBJ whole genome shotgun (WGS) entry which is preliminary data.</text>
</comment>
<dbReference type="PANTHER" id="PTHR35800:SF1">
    <property type="entry name" value="RNA-BINDING PROTEIN KHPB"/>
    <property type="match status" value="1"/>
</dbReference>
<dbReference type="InterPro" id="IPR039247">
    <property type="entry name" value="KhpB"/>
</dbReference>
<dbReference type="Pfam" id="PF01424">
    <property type="entry name" value="R3H"/>
    <property type="match status" value="1"/>
</dbReference>
<evidence type="ECO:0000256" key="4">
    <source>
        <dbReference type="ARBA" id="ARBA00023186"/>
    </source>
</evidence>
<evidence type="ECO:0000256" key="2">
    <source>
        <dbReference type="ARBA" id="ARBA00022884"/>
    </source>
</evidence>
<protein>
    <recommendedName>
        <fullName evidence="6">RNA-binding protein KhpB</fullName>
    </recommendedName>
    <alternativeName>
        <fullName evidence="6">RNA-binding protein EloR</fullName>
    </alternativeName>
</protein>
<dbReference type="InterPro" id="IPR032782">
    <property type="entry name" value="KhpB_N"/>
</dbReference>
<dbReference type="Pfam" id="PF13083">
    <property type="entry name" value="KH_KhpA-B"/>
    <property type="match status" value="1"/>
</dbReference>
<sequence length="211" mass="23784">MKKITVTGKTVDLAVDEALRQLDAERDQVKVTVLEEPQKGFLGWIGSRDAKVEVERLPTPVEIAEQFLSDVLVTMGLDIVQLKRIDEGEQVRFDLSGSELGLLIGRRGQTLDALQYLINIAANRSAKPYTRFVLDAEGYRERRKDTLVELAERIAKQVKRTKKPVTLEPMNPMERKIIHNCIQEQEGVTTTSEGKEPHRKVVIIPASATVR</sequence>
<evidence type="ECO:0000256" key="3">
    <source>
        <dbReference type="ARBA" id="ARBA00022960"/>
    </source>
</evidence>
<keyword evidence="9" id="KW-1185">Reference proteome</keyword>
<dbReference type="InterPro" id="IPR015946">
    <property type="entry name" value="KH_dom-like_a/b"/>
</dbReference>
<comment type="function">
    <text evidence="6">A probable RNA chaperone. Forms a complex with KhpA which binds to cellular RNA and controls its expression. Plays a role in peptidoglycan (PG) homeostasis and cell length regulation.</text>
</comment>
<dbReference type="Gene3D" id="3.30.300.20">
    <property type="match status" value="1"/>
</dbReference>
<evidence type="ECO:0000256" key="1">
    <source>
        <dbReference type="ARBA" id="ARBA00022490"/>
    </source>
</evidence>
<dbReference type="SUPFAM" id="SSF82708">
    <property type="entry name" value="R3H domain"/>
    <property type="match status" value="1"/>
</dbReference>